<dbReference type="EMBL" id="KE124130">
    <property type="protein sequence ID" value="EPB82115.1"/>
    <property type="molecule type" value="Genomic_DNA"/>
</dbReference>
<dbReference type="AlphaFoldDB" id="S2JQQ4"/>
<dbReference type="eggNOG" id="ENOG502RABV">
    <property type="taxonomic scope" value="Eukaryota"/>
</dbReference>
<gene>
    <name evidence="2" type="ORF">HMPREF1544_11152</name>
</gene>
<accession>S2JQQ4</accession>
<dbReference type="Gene3D" id="1.10.472.10">
    <property type="entry name" value="Cyclin-like"/>
    <property type="match status" value="1"/>
</dbReference>
<dbReference type="OMA" id="AYMMAAK"/>
<organism evidence="2 3">
    <name type="scientific">Mucor circinelloides f. circinelloides (strain 1006PhL)</name>
    <name type="common">Mucormycosis agent</name>
    <name type="synonym">Calyptromyces circinelloides</name>
    <dbReference type="NCBI Taxonomy" id="1220926"/>
    <lineage>
        <taxon>Eukaryota</taxon>
        <taxon>Fungi</taxon>
        <taxon>Fungi incertae sedis</taxon>
        <taxon>Mucoromycota</taxon>
        <taxon>Mucoromycotina</taxon>
        <taxon>Mucoromycetes</taxon>
        <taxon>Mucorales</taxon>
        <taxon>Mucorineae</taxon>
        <taxon>Mucoraceae</taxon>
        <taxon>Mucor</taxon>
    </lineage>
</organism>
<evidence type="ECO:0008006" key="4">
    <source>
        <dbReference type="Google" id="ProtNLM"/>
    </source>
</evidence>
<dbReference type="OrthoDB" id="244495at2759"/>
<reference evidence="3" key="1">
    <citation type="submission" date="2013-05" db="EMBL/GenBank/DDBJ databases">
        <title>The Genome sequence of Mucor circinelloides f. circinelloides 1006PhL.</title>
        <authorList>
            <consortium name="The Broad Institute Genomics Platform"/>
            <person name="Cuomo C."/>
            <person name="Earl A."/>
            <person name="Findley K."/>
            <person name="Lee S.C."/>
            <person name="Walker B."/>
            <person name="Young S."/>
            <person name="Zeng Q."/>
            <person name="Gargeya S."/>
            <person name="Fitzgerald M."/>
            <person name="Haas B."/>
            <person name="Abouelleil A."/>
            <person name="Allen A.W."/>
            <person name="Alvarado L."/>
            <person name="Arachchi H.M."/>
            <person name="Berlin A.M."/>
            <person name="Chapman S.B."/>
            <person name="Gainer-Dewar J."/>
            <person name="Goldberg J."/>
            <person name="Griggs A."/>
            <person name="Gujja S."/>
            <person name="Hansen M."/>
            <person name="Howarth C."/>
            <person name="Imamovic A."/>
            <person name="Ireland A."/>
            <person name="Larimer J."/>
            <person name="McCowan C."/>
            <person name="Murphy C."/>
            <person name="Pearson M."/>
            <person name="Poon T.W."/>
            <person name="Priest M."/>
            <person name="Roberts A."/>
            <person name="Saif S."/>
            <person name="Shea T."/>
            <person name="Sisk P."/>
            <person name="Sykes S."/>
            <person name="Wortman J."/>
            <person name="Nusbaum C."/>
            <person name="Birren B."/>
        </authorList>
    </citation>
    <scope>NUCLEOTIDE SEQUENCE [LARGE SCALE GENOMIC DNA]</scope>
    <source>
        <strain evidence="3">1006PhL</strain>
    </source>
</reference>
<dbReference type="STRING" id="1220926.S2JQQ4"/>
<feature type="region of interest" description="Disordered" evidence="1">
    <location>
        <begin position="248"/>
        <end position="306"/>
    </location>
</feature>
<evidence type="ECO:0000313" key="3">
    <source>
        <dbReference type="Proteomes" id="UP000014254"/>
    </source>
</evidence>
<dbReference type="VEuPathDB" id="FungiDB:HMPREF1544_11152"/>
<proteinExistence type="predicted"/>
<dbReference type="CDD" id="cd20557">
    <property type="entry name" value="CYCLIN_ScPCL1-like"/>
    <property type="match status" value="1"/>
</dbReference>
<dbReference type="InParanoid" id="S2JQQ4"/>
<name>S2JQQ4_MUCC1</name>
<dbReference type="Proteomes" id="UP000014254">
    <property type="component" value="Unassembled WGS sequence"/>
</dbReference>
<keyword evidence="3" id="KW-1185">Reference proteome</keyword>
<protein>
    <recommendedName>
        <fullName evidence="4">Cyclin N-terminal domain-containing protein</fullName>
    </recommendedName>
</protein>
<feature type="compositionally biased region" description="Low complexity" evidence="1">
    <location>
        <begin position="279"/>
        <end position="297"/>
    </location>
</feature>
<evidence type="ECO:0000313" key="2">
    <source>
        <dbReference type="EMBL" id="EPB82115.1"/>
    </source>
</evidence>
<sequence length="373" mass="41441">MKAKVNLYNRPHGRIDTYQVTSPYNNNNISNANSNNKQKHAIVVDREHRLNAAYSSSYSQACLLLQAIQMNGRRRLSSECILQLANFVGKAWETSPEQNKIEALAKLMTNLMDTTLLCPEKSFDEALKQFCRNNIPTHSVSPSITLLIAIGYIERLKQKYRNIKGTTGCGHRLVLVAYMMAAKFMHVNLRSIINTSTPPSTSASTSACTSPLASPTTLTPFSNNVTVSAERSTIYKYTQNLPPISASAANQEQQEQLPSPPTSPKSLASDPLHYHYFQSTNNTSSTTNNNTNTTTTSPKQSTAAPVNHSERHFQILRMELEFLHFLNYDLTLSDTLKLIHWAQKFDDDLLPPIQNKNASGAEGGDEGISNCDN</sequence>
<evidence type="ECO:0000256" key="1">
    <source>
        <dbReference type="SAM" id="MobiDB-lite"/>
    </source>
</evidence>